<protein>
    <submittedName>
        <fullName evidence="2">DUF4251 domain-containing protein</fullName>
    </submittedName>
</protein>
<reference evidence="2 3" key="1">
    <citation type="submission" date="2024-03" db="EMBL/GenBank/DDBJ databases">
        <title>Mouse gut bacterial collection (mGBC) of GemPharmatech.</title>
        <authorList>
            <person name="He Y."/>
            <person name="Dong L."/>
            <person name="Wu D."/>
            <person name="Gao X."/>
            <person name="Lin Z."/>
        </authorList>
    </citation>
    <scope>NUCLEOTIDE SEQUENCE [LARGE SCALE GENOMIC DNA]</scope>
    <source>
        <strain evidence="2 3">54-13</strain>
    </source>
</reference>
<dbReference type="Proteomes" id="UP001565200">
    <property type="component" value="Unassembled WGS sequence"/>
</dbReference>
<keyword evidence="1" id="KW-0732">Signal</keyword>
<keyword evidence="3" id="KW-1185">Reference proteome</keyword>
<evidence type="ECO:0000313" key="2">
    <source>
        <dbReference type="EMBL" id="MEY8246298.1"/>
    </source>
</evidence>
<dbReference type="RefSeq" id="WP_205523885.1">
    <property type="nucleotide sequence ID" value="NZ_JBCLPP010000040.1"/>
</dbReference>
<comment type="caution">
    <text evidence="2">The sequence shown here is derived from an EMBL/GenBank/DDBJ whole genome shotgun (WGS) entry which is preliminary data.</text>
</comment>
<name>A0ABV4CY08_9BACT</name>
<proteinExistence type="predicted"/>
<dbReference type="Pfam" id="PF14059">
    <property type="entry name" value="DUF4251"/>
    <property type="match status" value="1"/>
</dbReference>
<evidence type="ECO:0000256" key="1">
    <source>
        <dbReference type="SAM" id="SignalP"/>
    </source>
</evidence>
<dbReference type="PROSITE" id="PS51257">
    <property type="entry name" value="PROKAR_LIPOPROTEIN"/>
    <property type="match status" value="1"/>
</dbReference>
<feature type="chain" id="PRO_5047144288" evidence="1">
    <location>
        <begin position="22"/>
        <end position="187"/>
    </location>
</feature>
<evidence type="ECO:0000313" key="3">
    <source>
        <dbReference type="Proteomes" id="UP001565200"/>
    </source>
</evidence>
<gene>
    <name evidence="2" type="ORF">AAK873_11825</name>
</gene>
<dbReference type="Gene3D" id="2.40.128.410">
    <property type="match status" value="1"/>
</dbReference>
<organism evidence="2 3">
    <name type="scientific">Heminiphilus faecis</name>
    <dbReference type="NCBI Taxonomy" id="2601703"/>
    <lineage>
        <taxon>Bacteria</taxon>
        <taxon>Pseudomonadati</taxon>
        <taxon>Bacteroidota</taxon>
        <taxon>Bacteroidia</taxon>
        <taxon>Bacteroidales</taxon>
        <taxon>Muribaculaceae</taxon>
        <taxon>Heminiphilus</taxon>
    </lineage>
</organism>
<feature type="signal peptide" evidence="1">
    <location>
        <begin position="1"/>
        <end position="21"/>
    </location>
</feature>
<dbReference type="EMBL" id="JBCLPP010000040">
    <property type="protein sequence ID" value="MEY8246298.1"/>
    <property type="molecule type" value="Genomic_DNA"/>
</dbReference>
<accession>A0ABV4CY08</accession>
<sequence>MTRFTLIIGLLAALLCSCASTANLSPEQKEAREQEKRINAIRDSIAHEVAVQSLDNLDFVLEAGKLIFKRGRSAYVSPSTNFISVVNGKATVQIAVFKSIPGINGIGGITVEGTPSYVKKSVDKKGNYSLSMSVSGTGISATVHISLPSGSTYATAVITPNFHSYNITLQGTVIPASASNVYKARPL</sequence>
<dbReference type="InterPro" id="IPR025347">
    <property type="entry name" value="DUF4251"/>
</dbReference>